<dbReference type="InterPro" id="IPR023214">
    <property type="entry name" value="HAD_sf"/>
</dbReference>
<dbReference type="EMBL" id="RCML01000522">
    <property type="protein sequence ID" value="KAG2974657.1"/>
    <property type="molecule type" value="Genomic_DNA"/>
</dbReference>
<name>A0A329RQM9_9STRA</name>
<dbReference type="PANTHER" id="PTHR24093">
    <property type="entry name" value="CATION TRANSPORTING ATPASE"/>
    <property type="match status" value="1"/>
</dbReference>
<evidence type="ECO:0000313" key="7">
    <source>
        <dbReference type="EMBL" id="KAG2893378.1"/>
    </source>
</evidence>
<evidence type="ECO:0008006" key="13">
    <source>
        <dbReference type="Google" id="ProtNLM"/>
    </source>
</evidence>
<dbReference type="InterPro" id="IPR036412">
    <property type="entry name" value="HAD-like_sf"/>
</dbReference>
<protein>
    <recommendedName>
        <fullName evidence="13">P-type ATPase, cytoplasmic domain N</fullName>
    </recommendedName>
</protein>
<dbReference type="Proteomes" id="UP000697107">
    <property type="component" value="Unassembled WGS sequence"/>
</dbReference>
<keyword evidence="12" id="KW-1185">Reference proteome</keyword>
<dbReference type="Gene3D" id="1.20.1110.10">
    <property type="entry name" value="Calcium-transporting ATPase, transmembrane domain"/>
    <property type="match status" value="1"/>
</dbReference>
<evidence type="ECO:0000256" key="3">
    <source>
        <dbReference type="ARBA" id="ARBA00022842"/>
    </source>
</evidence>
<dbReference type="InterPro" id="IPR023299">
    <property type="entry name" value="ATPase_P-typ_cyto_dom_N"/>
</dbReference>
<evidence type="ECO:0000256" key="5">
    <source>
        <dbReference type="ARBA" id="ARBA00023136"/>
    </source>
</evidence>
<dbReference type="GO" id="GO:0005886">
    <property type="term" value="C:plasma membrane"/>
    <property type="evidence" value="ECO:0007669"/>
    <property type="project" value="TreeGrafter"/>
</dbReference>
<comment type="subcellular location">
    <subcellularLocation>
        <location evidence="1">Endomembrane system</location>
        <topology evidence="1">Multi-pass membrane protein</topology>
    </subcellularLocation>
</comment>
<dbReference type="EMBL" id="MJFZ01000644">
    <property type="protein sequence ID" value="RAW26499.1"/>
    <property type="molecule type" value="Genomic_DNA"/>
</dbReference>
<dbReference type="STRING" id="29920.A0A329RQM9"/>
<dbReference type="Proteomes" id="UP000251314">
    <property type="component" value="Unassembled WGS sequence"/>
</dbReference>
<dbReference type="EMBL" id="RCMI01000960">
    <property type="protein sequence ID" value="KAG2893378.1"/>
    <property type="molecule type" value="Genomic_DNA"/>
</dbReference>
<dbReference type="VEuPathDB" id="FungiDB:PC110_g17096"/>
<evidence type="ECO:0000313" key="8">
    <source>
        <dbReference type="EMBL" id="KAG2925946.1"/>
    </source>
</evidence>
<evidence type="ECO:0000313" key="11">
    <source>
        <dbReference type="EMBL" id="RAW26499.1"/>
    </source>
</evidence>
<reference evidence="6" key="2">
    <citation type="submission" date="2018-10" db="EMBL/GenBank/DDBJ databases">
        <title>Effector identification in a new, highly contiguous assembly of the strawberry crown rot pathogen Phytophthora cactorum.</title>
        <authorList>
            <person name="Armitage A.D."/>
            <person name="Nellist C.F."/>
            <person name="Bates H."/>
            <person name="Vickerstaff R.J."/>
            <person name="Harrison R.J."/>
        </authorList>
    </citation>
    <scope>NUCLEOTIDE SEQUENCE</scope>
    <source>
        <strain evidence="6">15-7</strain>
        <strain evidence="7">4032</strain>
        <strain evidence="8">4040</strain>
        <strain evidence="9">P415</strain>
        <strain evidence="10">P421</strain>
    </source>
</reference>
<dbReference type="Proteomes" id="UP000760860">
    <property type="component" value="Unassembled WGS sequence"/>
</dbReference>
<sequence>MLRGRSLVRHLAACETVGNATTLCVDKTGTLTANQMSVARLWLAPDNEKDSVSLMEDAPGAVQVDFNSADKAKAAMNDAMIRREWVKLILRKHVRVASCR</sequence>
<dbReference type="EMBL" id="RCMG01000941">
    <property type="protein sequence ID" value="KAG2841440.1"/>
    <property type="molecule type" value="Genomic_DNA"/>
</dbReference>
<reference evidence="11 12" key="1">
    <citation type="submission" date="2018-01" db="EMBL/GenBank/DDBJ databases">
        <title>Draft genome of the strawberry crown rot pathogen Phytophthora cactorum.</title>
        <authorList>
            <person name="Armitage A.D."/>
            <person name="Lysoe E."/>
            <person name="Nellist C.F."/>
            <person name="Harrison R.J."/>
            <person name="Brurberg M.B."/>
        </authorList>
    </citation>
    <scope>NUCLEOTIDE SEQUENCE [LARGE SCALE GENOMIC DNA]</scope>
    <source>
        <strain evidence="11 12">10300</strain>
    </source>
</reference>
<evidence type="ECO:0000313" key="6">
    <source>
        <dbReference type="EMBL" id="KAG2841440.1"/>
    </source>
</evidence>
<dbReference type="AlphaFoldDB" id="A0A329RQM9"/>
<evidence type="ECO:0000313" key="10">
    <source>
        <dbReference type="EMBL" id="KAG3211265.1"/>
    </source>
</evidence>
<dbReference type="PANTHER" id="PTHR24093:SF369">
    <property type="entry name" value="CALCIUM-TRANSPORTING ATPASE"/>
    <property type="match status" value="1"/>
</dbReference>
<evidence type="ECO:0000256" key="1">
    <source>
        <dbReference type="ARBA" id="ARBA00004127"/>
    </source>
</evidence>
<accession>A0A329RQM9</accession>
<organism evidence="11 12">
    <name type="scientific">Phytophthora cactorum</name>
    <dbReference type="NCBI Taxonomy" id="29920"/>
    <lineage>
        <taxon>Eukaryota</taxon>
        <taxon>Sar</taxon>
        <taxon>Stramenopiles</taxon>
        <taxon>Oomycota</taxon>
        <taxon>Peronosporomycetes</taxon>
        <taxon>Peronosporales</taxon>
        <taxon>Peronosporaceae</taxon>
        <taxon>Phytophthora</taxon>
    </lineage>
</organism>
<dbReference type="Proteomes" id="UP000736787">
    <property type="component" value="Unassembled WGS sequence"/>
</dbReference>
<dbReference type="PROSITE" id="PS00154">
    <property type="entry name" value="ATPASE_E1_E2"/>
    <property type="match status" value="1"/>
</dbReference>
<dbReference type="GO" id="GO:0012505">
    <property type="term" value="C:endomembrane system"/>
    <property type="evidence" value="ECO:0007669"/>
    <property type="project" value="UniProtKB-SubCell"/>
</dbReference>
<dbReference type="EMBL" id="RCMV01000976">
    <property type="protein sequence ID" value="KAG3211265.1"/>
    <property type="molecule type" value="Genomic_DNA"/>
</dbReference>
<dbReference type="OrthoDB" id="128752at2759"/>
<dbReference type="EMBL" id="RCMK01000487">
    <property type="protein sequence ID" value="KAG2925946.1"/>
    <property type="molecule type" value="Genomic_DNA"/>
</dbReference>
<keyword evidence="5" id="KW-0472">Membrane</keyword>
<dbReference type="InterPro" id="IPR018303">
    <property type="entry name" value="ATPase_P-typ_P_site"/>
</dbReference>
<evidence type="ECO:0000313" key="12">
    <source>
        <dbReference type="Proteomes" id="UP000251314"/>
    </source>
</evidence>
<dbReference type="Proteomes" id="UP000735874">
    <property type="component" value="Unassembled WGS sequence"/>
</dbReference>
<keyword evidence="3" id="KW-0460">Magnesium</keyword>
<comment type="caution">
    <text evidence="11">The sequence shown here is derived from an EMBL/GenBank/DDBJ whole genome shotgun (WGS) entry which is preliminary data.</text>
</comment>
<proteinExistence type="predicted"/>
<evidence type="ECO:0000256" key="2">
    <source>
        <dbReference type="ARBA" id="ARBA00022692"/>
    </source>
</evidence>
<evidence type="ECO:0000256" key="4">
    <source>
        <dbReference type="ARBA" id="ARBA00022989"/>
    </source>
</evidence>
<keyword evidence="2" id="KW-0812">Transmembrane</keyword>
<dbReference type="GO" id="GO:0000166">
    <property type="term" value="F:nucleotide binding"/>
    <property type="evidence" value="ECO:0007669"/>
    <property type="project" value="InterPro"/>
</dbReference>
<gene>
    <name evidence="11" type="ORF">PC110_g17096</name>
    <name evidence="6" type="ORF">PC113_g19030</name>
    <name evidence="7" type="ORF">PC115_g18483</name>
    <name evidence="8" type="ORF">PC117_g15020</name>
    <name evidence="9" type="ORF">PC118_g14388</name>
    <name evidence="10" type="ORF">PC129_g17759</name>
</gene>
<keyword evidence="4" id="KW-1133">Transmembrane helix</keyword>
<dbReference type="SUPFAM" id="SSF56784">
    <property type="entry name" value="HAD-like"/>
    <property type="match status" value="1"/>
</dbReference>
<dbReference type="Gene3D" id="3.40.50.1000">
    <property type="entry name" value="HAD superfamily/HAD-like"/>
    <property type="match status" value="1"/>
</dbReference>
<evidence type="ECO:0000313" key="9">
    <source>
        <dbReference type="EMBL" id="KAG2974657.1"/>
    </source>
</evidence>
<dbReference type="Gene3D" id="3.40.1110.10">
    <property type="entry name" value="Calcium-transporting ATPase, cytoplasmic domain N"/>
    <property type="match status" value="1"/>
</dbReference>
<dbReference type="Proteomes" id="UP000774804">
    <property type="component" value="Unassembled WGS sequence"/>
</dbReference>
<dbReference type="GO" id="GO:0005388">
    <property type="term" value="F:P-type calcium transporter activity"/>
    <property type="evidence" value="ECO:0007669"/>
    <property type="project" value="TreeGrafter"/>
</dbReference>